<accession>A0A9X3RDC8</accession>
<dbReference type="PRINTS" id="PR01607">
    <property type="entry name" value="APYRASEFAMLY"/>
</dbReference>
<evidence type="ECO:0000256" key="2">
    <source>
        <dbReference type="RuleBase" id="RU362119"/>
    </source>
</evidence>
<keyword evidence="2" id="KW-0378">Hydrolase</keyword>
<dbReference type="EMBL" id="JAMKBJ010000007">
    <property type="protein sequence ID" value="MCZ8537421.1"/>
    <property type="molecule type" value="Genomic_DNA"/>
</dbReference>
<dbReference type="InterPro" id="IPR036907">
    <property type="entry name" value="5'-Nucleotdase_C_sf"/>
</dbReference>
<dbReference type="Pfam" id="PF00149">
    <property type="entry name" value="Metallophos"/>
    <property type="match status" value="1"/>
</dbReference>
<dbReference type="InterPro" id="IPR011240">
    <property type="entry name" value="Pesterase_YunD"/>
</dbReference>
<dbReference type="GO" id="GO:0009166">
    <property type="term" value="P:nucleotide catabolic process"/>
    <property type="evidence" value="ECO:0007669"/>
    <property type="project" value="InterPro"/>
</dbReference>
<evidence type="ECO:0000259" key="3">
    <source>
        <dbReference type="Pfam" id="PF00149"/>
    </source>
</evidence>
<dbReference type="GO" id="GO:0000166">
    <property type="term" value="F:nucleotide binding"/>
    <property type="evidence" value="ECO:0007669"/>
    <property type="project" value="UniProtKB-KW"/>
</dbReference>
<dbReference type="AlphaFoldDB" id="A0A9X3RDC8"/>
<dbReference type="SUPFAM" id="SSF56300">
    <property type="entry name" value="Metallo-dependent phosphatases"/>
    <property type="match status" value="1"/>
</dbReference>
<dbReference type="Proteomes" id="UP001152173">
    <property type="component" value="Unassembled WGS sequence"/>
</dbReference>
<dbReference type="InterPro" id="IPR029052">
    <property type="entry name" value="Metallo-depent_PP-like"/>
</dbReference>
<dbReference type="Gene3D" id="3.90.780.10">
    <property type="entry name" value="5'-Nucleotidase, C-terminal domain"/>
    <property type="match status" value="1"/>
</dbReference>
<feature type="domain" description="Calcineurin-like phosphoesterase" evidence="3">
    <location>
        <begin position="6"/>
        <end position="205"/>
    </location>
</feature>
<evidence type="ECO:0000256" key="1">
    <source>
        <dbReference type="ARBA" id="ARBA00022729"/>
    </source>
</evidence>
<organism evidence="5 6">
    <name type="scientific">Paenisporosarcina quisquiliarum</name>
    <dbReference type="NCBI Taxonomy" id="365346"/>
    <lineage>
        <taxon>Bacteria</taxon>
        <taxon>Bacillati</taxon>
        <taxon>Bacillota</taxon>
        <taxon>Bacilli</taxon>
        <taxon>Bacillales</taxon>
        <taxon>Caryophanaceae</taxon>
        <taxon>Paenisporosarcina</taxon>
    </lineage>
</organism>
<dbReference type="Gene3D" id="3.60.21.10">
    <property type="match status" value="1"/>
</dbReference>
<dbReference type="CDD" id="cd00845">
    <property type="entry name" value="MPP_UshA_N_like"/>
    <property type="match status" value="1"/>
</dbReference>
<feature type="domain" description="5'-Nucleotidase C-terminal" evidence="4">
    <location>
        <begin position="287"/>
        <end position="358"/>
    </location>
</feature>
<protein>
    <submittedName>
        <fullName evidence="5">Bifunctional metallophosphatase/5'-nucleotidase</fullName>
    </submittedName>
</protein>
<dbReference type="Pfam" id="PF02872">
    <property type="entry name" value="5_nucleotid_C"/>
    <property type="match status" value="1"/>
</dbReference>
<proteinExistence type="inferred from homology"/>
<dbReference type="InterPro" id="IPR006179">
    <property type="entry name" value="5_nucleotidase/apyrase"/>
</dbReference>
<name>A0A9X3RDC8_9BACL</name>
<dbReference type="GO" id="GO:0008768">
    <property type="term" value="F:UDP-sugar diphosphatase activity"/>
    <property type="evidence" value="ECO:0007669"/>
    <property type="project" value="TreeGrafter"/>
</dbReference>
<dbReference type="PANTHER" id="PTHR11575:SF23">
    <property type="entry name" value="5-NUCLEOTIDASE FAMILY PROTEIN"/>
    <property type="match status" value="1"/>
</dbReference>
<dbReference type="PANTHER" id="PTHR11575">
    <property type="entry name" value="5'-NUCLEOTIDASE-RELATED"/>
    <property type="match status" value="1"/>
</dbReference>
<dbReference type="InterPro" id="IPR004843">
    <property type="entry name" value="Calcineurin-like_PHP"/>
</dbReference>
<keyword evidence="6" id="KW-1185">Reference proteome</keyword>
<evidence type="ECO:0000313" key="6">
    <source>
        <dbReference type="Proteomes" id="UP001152173"/>
    </source>
</evidence>
<dbReference type="GO" id="GO:0008253">
    <property type="term" value="F:5'-nucleotidase activity"/>
    <property type="evidence" value="ECO:0007669"/>
    <property type="project" value="TreeGrafter"/>
</dbReference>
<reference evidence="5" key="1">
    <citation type="submission" date="2022-05" db="EMBL/GenBank/DDBJ databases">
        <authorList>
            <person name="Colautti A."/>
            <person name="Iacumin L."/>
        </authorList>
    </citation>
    <scope>NUCLEOTIDE SEQUENCE</scope>
    <source>
        <strain evidence="5">SK 55</strain>
    </source>
</reference>
<dbReference type="PIRSF" id="PIRSF036361">
    <property type="entry name" value="YunD"/>
    <property type="match status" value="1"/>
</dbReference>
<comment type="similarity">
    <text evidence="2">Belongs to the 5'-nucleotidase family.</text>
</comment>
<gene>
    <name evidence="5" type="ORF">M9R32_09530</name>
</gene>
<sequence length="456" mass="51966">MIETIHFYHTNDLHSHFQHWPRIHELVTTRKKWHLEEGESSFTLDIGDHIDRSHVFTEGTLGTGNVELLNKALYDVATIGNNEGITLANNELENLYQDAQFQVVVGNLLNQNGEVPNWLLPTTILTTIQGTKIGVTALTAEYTHIYKQLGWQVTDAFGAMKAHIDHLKDETDIIICMSHLGIQVDEEMADQFPEIDVIFGAHTHHILHEGKLVNQSLLAAAGKFGYYVGHVTLSFDLEKKEIVEKHALLYDTNELKESPNEEEFLNDLVKKGKNLLSVPAFTQSEHLQKEWFKDSTLSSFFGDALNAFCNTECALFNAGLFLTDLHKGEVSRFDIHQLMPHPINPCVIELTGEELKDIYKLSLNESWPNLELKGLGFRGVVMGKMITHHFKVVDEDLIVHGRYINPTDRVRLATIDMFTFGYFFPAFKVLPKIYYMPEFIRDVLIAHGQNNNNRNN</sequence>
<evidence type="ECO:0000259" key="4">
    <source>
        <dbReference type="Pfam" id="PF02872"/>
    </source>
</evidence>
<dbReference type="InterPro" id="IPR008334">
    <property type="entry name" value="5'-Nucleotdase_C"/>
</dbReference>
<dbReference type="SUPFAM" id="SSF55816">
    <property type="entry name" value="5'-nucleotidase (syn. UDP-sugar hydrolase), C-terminal domain"/>
    <property type="match status" value="1"/>
</dbReference>
<comment type="caution">
    <text evidence="5">The sequence shown here is derived from an EMBL/GenBank/DDBJ whole genome shotgun (WGS) entry which is preliminary data.</text>
</comment>
<dbReference type="GO" id="GO:0030288">
    <property type="term" value="C:outer membrane-bounded periplasmic space"/>
    <property type="evidence" value="ECO:0007669"/>
    <property type="project" value="TreeGrafter"/>
</dbReference>
<evidence type="ECO:0000313" key="5">
    <source>
        <dbReference type="EMBL" id="MCZ8537421.1"/>
    </source>
</evidence>
<keyword evidence="1" id="KW-0732">Signal</keyword>
<dbReference type="RefSeq" id="WP_269926516.1">
    <property type="nucleotide sequence ID" value="NZ_JAMKBJ010000007.1"/>
</dbReference>
<keyword evidence="2" id="KW-0547">Nucleotide-binding</keyword>